<protein>
    <submittedName>
        <fullName evidence="1">Uncharacterized protein</fullName>
    </submittedName>
</protein>
<sequence>MIRADQLIEHIQKTNGEAGIVEISEKDMEQVL</sequence>
<dbReference type="EMBL" id="CP003344">
    <property type="protein sequence ID" value="AGA68295.1"/>
    <property type="molecule type" value="Genomic_DNA"/>
</dbReference>
<proteinExistence type="predicted"/>
<gene>
    <name evidence="1" type="ordered locus">Desdi_0770</name>
</gene>
<dbReference type="AlphaFoldDB" id="L0F5H4"/>
<evidence type="ECO:0000313" key="2">
    <source>
        <dbReference type="Proteomes" id="UP000010797"/>
    </source>
</evidence>
<name>L0F5H4_DESDL</name>
<dbReference type="HOGENOM" id="CLU_3389096_0_0_9"/>
<reference evidence="2" key="1">
    <citation type="submission" date="2012-02" db="EMBL/GenBank/DDBJ databases">
        <title>Complete sequence of Desulfitobacterium dichloroeliminans LMG P-21439.</title>
        <authorList>
            <person name="Lucas S."/>
            <person name="Han J."/>
            <person name="Lapidus A."/>
            <person name="Cheng J.-F."/>
            <person name="Goodwin L."/>
            <person name="Pitluck S."/>
            <person name="Peters L."/>
            <person name="Ovchinnikova G."/>
            <person name="Teshima H."/>
            <person name="Detter J.C."/>
            <person name="Han C."/>
            <person name="Tapia R."/>
            <person name="Land M."/>
            <person name="Hauser L."/>
            <person name="Kyrpides N."/>
            <person name="Ivanova N."/>
            <person name="Pagani I."/>
            <person name="Kruse T."/>
            <person name="de Vos W.M."/>
            <person name="Boon N."/>
            <person name="Smidt H."/>
            <person name="Woyke T."/>
        </authorList>
    </citation>
    <scope>NUCLEOTIDE SEQUENCE [LARGE SCALE GENOMIC DNA]</scope>
    <source>
        <strain evidence="2">LMG P-21439 / DCA1</strain>
    </source>
</reference>
<dbReference type="Proteomes" id="UP000010797">
    <property type="component" value="Chromosome"/>
</dbReference>
<accession>L0F5H4</accession>
<keyword evidence="2" id="KW-1185">Reference proteome</keyword>
<organism evidence="1 2">
    <name type="scientific">Desulfitobacterium dichloroeliminans (strain LMG P-21439 / DCA1)</name>
    <dbReference type="NCBI Taxonomy" id="871963"/>
    <lineage>
        <taxon>Bacteria</taxon>
        <taxon>Bacillati</taxon>
        <taxon>Bacillota</taxon>
        <taxon>Clostridia</taxon>
        <taxon>Eubacteriales</taxon>
        <taxon>Desulfitobacteriaceae</taxon>
        <taxon>Desulfitobacterium</taxon>
    </lineage>
</organism>
<evidence type="ECO:0000313" key="1">
    <source>
        <dbReference type="EMBL" id="AGA68295.1"/>
    </source>
</evidence>
<dbReference type="KEGG" id="ddl:Desdi_0770"/>